<evidence type="ECO:0000313" key="2">
    <source>
        <dbReference type="Proteomes" id="UP001589576"/>
    </source>
</evidence>
<dbReference type="Proteomes" id="UP001589576">
    <property type="component" value="Unassembled WGS sequence"/>
</dbReference>
<gene>
    <name evidence="1" type="ORF">ACFFUU_13570</name>
</gene>
<proteinExistence type="predicted"/>
<comment type="caution">
    <text evidence="1">The sequence shown here is derived from an EMBL/GenBank/DDBJ whole genome shotgun (WGS) entry which is preliminary data.</text>
</comment>
<keyword evidence="2" id="KW-1185">Reference proteome</keyword>
<protein>
    <submittedName>
        <fullName evidence="1">Adhesin</fullName>
    </submittedName>
</protein>
<accession>A0ABV5GHN0</accession>
<reference evidence="1 2" key="1">
    <citation type="submission" date="2024-09" db="EMBL/GenBank/DDBJ databases">
        <authorList>
            <person name="Sun Q."/>
            <person name="Mori K."/>
        </authorList>
    </citation>
    <scope>NUCLEOTIDE SEQUENCE [LARGE SCALE GENOMIC DNA]</scope>
    <source>
        <strain evidence="1 2">CECT 8460</strain>
    </source>
</reference>
<evidence type="ECO:0000313" key="1">
    <source>
        <dbReference type="EMBL" id="MFB9090639.1"/>
    </source>
</evidence>
<organism evidence="1 2">
    <name type="scientific">Flavobacterium paronense</name>
    <dbReference type="NCBI Taxonomy" id="1392775"/>
    <lineage>
        <taxon>Bacteria</taxon>
        <taxon>Pseudomonadati</taxon>
        <taxon>Bacteroidota</taxon>
        <taxon>Flavobacteriia</taxon>
        <taxon>Flavobacteriales</taxon>
        <taxon>Flavobacteriaceae</taxon>
        <taxon>Flavobacterium</taxon>
    </lineage>
</organism>
<name>A0ABV5GHN0_9FLAO</name>
<feature type="non-terminal residue" evidence="1">
    <location>
        <position position="301"/>
    </location>
</feature>
<dbReference type="EMBL" id="JBHMFB010000048">
    <property type="protein sequence ID" value="MFB9090639.1"/>
    <property type="molecule type" value="Genomic_DNA"/>
</dbReference>
<sequence>MLELFDLTTNAAYIANGDPNVTLHYYATQADAAVPQNEILTPTAALVGTNVWIRVENNRVDYLGNNCYVLVEQPLTVNPLPIVVQPLAPYRACDDNADGISVFDLTNPLLAQAVLGATQAPANYTISYYLTAVGANPLTNTGETPLPSSYTNVTPNAQNIYIRVVNNATGCVNTGILPLAVEAYATATGPQLFNQCDSYADPYDGVELIDLTTYATAILNGQNPTVFILSYYTTQADAIAGTNALTLAEAQAYETDPDTDTIWVKVENSSNLITPLCYAITTIDIKVERYPNPIINTDNGV</sequence>